<feature type="domain" description="Gfo/Idh/MocA-like oxidoreductase N-terminal" evidence="1">
    <location>
        <begin position="3"/>
        <end position="118"/>
    </location>
</feature>
<dbReference type="OrthoDB" id="64915at2759"/>
<feature type="domain" description="Gfo/Idh/MocA-like oxidoreductase C-terminal" evidence="2">
    <location>
        <begin position="152"/>
        <end position="340"/>
    </location>
</feature>
<evidence type="ECO:0000313" key="4">
    <source>
        <dbReference type="Proteomes" id="UP000799772"/>
    </source>
</evidence>
<dbReference type="SUPFAM" id="SSF51735">
    <property type="entry name" value="NAD(P)-binding Rossmann-fold domains"/>
    <property type="match status" value="1"/>
</dbReference>
<dbReference type="PANTHER" id="PTHR42840:SF5">
    <property type="entry name" value="NAD(P)-BINDING ROSSMANN-FOLD SUPERFAMILY PROTEIN"/>
    <property type="match status" value="1"/>
</dbReference>
<dbReference type="GO" id="GO:0005737">
    <property type="term" value="C:cytoplasm"/>
    <property type="evidence" value="ECO:0007669"/>
    <property type="project" value="TreeGrafter"/>
</dbReference>
<dbReference type="SUPFAM" id="SSF55347">
    <property type="entry name" value="Glyceraldehyde-3-phosphate dehydrogenase-like, C-terminal domain"/>
    <property type="match status" value="1"/>
</dbReference>
<dbReference type="GO" id="GO:0000166">
    <property type="term" value="F:nucleotide binding"/>
    <property type="evidence" value="ECO:0007669"/>
    <property type="project" value="InterPro"/>
</dbReference>
<dbReference type="Pfam" id="PF01408">
    <property type="entry name" value="GFO_IDH_MocA"/>
    <property type="match status" value="1"/>
</dbReference>
<proteinExistence type="predicted"/>
<dbReference type="Gene3D" id="3.40.50.720">
    <property type="entry name" value="NAD(P)-binding Rossmann-like Domain"/>
    <property type="match status" value="1"/>
</dbReference>
<organism evidence="3 4">
    <name type="scientific">Rhizodiscina lignyota</name>
    <dbReference type="NCBI Taxonomy" id="1504668"/>
    <lineage>
        <taxon>Eukaryota</taxon>
        <taxon>Fungi</taxon>
        <taxon>Dikarya</taxon>
        <taxon>Ascomycota</taxon>
        <taxon>Pezizomycotina</taxon>
        <taxon>Dothideomycetes</taxon>
        <taxon>Pleosporomycetidae</taxon>
        <taxon>Aulographales</taxon>
        <taxon>Rhizodiscinaceae</taxon>
        <taxon>Rhizodiscina</taxon>
    </lineage>
</organism>
<evidence type="ECO:0000259" key="1">
    <source>
        <dbReference type="Pfam" id="PF01408"/>
    </source>
</evidence>
<name>A0A9P4M2J4_9PEZI</name>
<dbReference type="EMBL" id="ML978133">
    <property type="protein sequence ID" value="KAF2094708.1"/>
    <property type="molecule type" value="Genomic_DNA"/>
</dbReference>
<dbReference type="InterPro" id="IPR000683">
    <property type="entry name" value="Gfo/Idh/MocA-like_OxRdtase_N"/>
</dbReference>
<reference evidence="3" key="1">
    <citation type="journal article" date="2020" name="Stud. Mycol.">
        <title>101 Dothideomycetes genomes: a test case for predicting lifestyles and emergence of pathogens.</title>
        <authorList>
            <person name="Haridas S."/>
            <person name="Albert R."/>
            <person name="Binder M."/>
            <person name="Bloem J."/>
            <person name="Labutti K."/>
            <person name="Salamov A."/>
            <person name="Andreopoulos B."/>
            <person name="Baker S."/>
            <person name="Barry K."/>
            <person name="Bills G."/>
            <person name="Bluhm B."/>
            <person name="Cannon C."/>
            <person name="Castanera R."/>
            <person name="Culley D."/>
            <person name="Daum C."/>
            <person name="Ezra D."/>
            <person name="Gonzalez J."/>
            <person name="Henrissat B."/>
            <person name="Kuo A."/>
            <person name="Liang C."/>
            <person name="Lipzen A."/>
            <person name="Lutzoni F."/>
            <person name="Magnuson J."/>
            <person name="Mondo S."/>
            <person name="Nolan M."/>
            <person name="Ohm R."/>
            <person name="Pangilinan J."/>
            <person name="Park H.-J."/>
            <person name="Ramirez L."/>
            <person name="Alfaro M."/>
            <person name="Sun H."/>
            <person name="Tritt A."/>
            <person name="Yoshinaga Y."/>
            <person name="Zwiers L.-H."/>
            <person name="Turgeon B."/>
            <person name="Goodwin S."/>
            <person name="Spatafora J."/>
            <person name="Crous P."/>
            <person name="Grigoriev I."/>
        </authorList>
    </citation>
    <scope>NUCLEOTIDE SEQUENCE</scope>
    <source>
        <strain evidence="3">CBS 133067</strain>
    </source>
</reference>
<dbReference type="Gene3D" id="3.30.360.10">
    <property type="entry name" value="Dihydrodipicolinate Reductase, domain 2"/>
    <property type="match status" value="1"/>
</dbReference>
<evidence type="ECO:0000313" key="3">
    <source>
        <dbReference type="EMBL" id="KAF2094708.1"/>
    </source>
</evidence>
<dbReference type="GO" id="GO:0006740">
    <property type="term" value="P:NADPH regeneration"/>
    <property type="evidence" value="ECO:0007669"/>
    <property type="project" value="TreeGrafter"/>
</dbReference>
<accession>A0A9P4M2J4</accession>
<keyword evidence="4" id="KW-1185">Reference proteome</keyword>
<dbReference type="GO" id="GO:0016491">
    <property type="term" value="F:oxidoreductase activity"/>
    <property type="evidence" value="ECO:0007669"/>
    <property type="project" value="TreeGrafter"/>
</dbReference>
<gene>
    <name evidence="3" type="ORF">NA57DRAFT_45958</name>
</gene>
<dbReference type="InterPro" id="IPR036291">
    <property type="entry name" value="NAD(P)-bd_dom_sf"/>
</dbReference>
<evidence type="ECO:0000259" key="2">
    <source>
        <dbReference type="Pfam" id="PF02894"/>
    </source>
</evidence>
<dbReference type="Proteomes" id="UP000799772">
    <property type="component" value="Unassembled WGS sequence"/>
</dbReference>
<protein>
    <submittedName>
        <fullName evidence="3">Oxidoreductase-like protein</fullName>
    </submittedName>
</protein>
<dbReference type="PANTHER" id="PTHR42840">
    <property type="entry name" value="NAD(P)-BINDING ROSSMANN-FOLD SUPERFAMILY PROTEIN-RELATED"/>
    <property type="match status" value="1"/>
</dbReference>
<dbReference type="AlphaFoldDB" id="A0A9P4M2J4"/>
<sequence>MAIGVAILGAGLYATEEHVPAVEKCSLLSLKAVYSRSQSSAEKLGKDQNVDAYFESPAAEERSLDALLKRDDIHVVTIALPINSQPDYIRKSLAAGKHVLSEKPIAKDLVTAKSLMDYYDSLPPSLIWGIAENMRFMNSILTGVQKVKELGGKVVTFHTKLNTFMEDDNKYLNTEWRKVPDYQGGFLLDGGIHFVAGMRSLLQAAGEKVCALSAFSALLQEKMVPVDTLHSVWRLESGNAGTFVCSWSTEHKSGLELEIVTTKGRVTVTPTNVTVSTKGPDGKSIEVKQETEADSGVVAEFDAFARSIQEGKPDARQIPEEGLGDLVLMESMLKSGEEGGALKTF</sequence>
<dbReference type="InterPro" id="IPR004104">
    <property type="entry name" value="Gfo/Idh/MocA-like_OxRdtase_C"/>
</dbReference>
<dbReference type="Pfam" id="PF02894">
    <property type="entry name" value="GFO_IDH_MocA_C"/>
    <property type="match status" value="1"/>
</dbReference>
<comment type="caution">
    <text evidence="3">The sequence shown here is derived from an EMBL/GenBank/DDBJ whole genome shotgun (WGS) entry which is preliminary data.</text>
</comment>